<dbReference type="Proteomes" id="UP000276133">
    <property type="component" value="Unassembled WGS sequence"/>
</dbReference>
<proteinExistence type="predicted"/>
<accession>A0A3M7RF73</accession>
<keyword evidence="2" id="KW-1185">Reference proteome</keyword>
<protein>
    <submittedName>
        <fullName evidence="1">Uncharacterized protein</fullName>
    </submittedName>
</protein>
<sequence>MAPHAIKYMLEFLPINQSRDIVVEIFVNQFKGRFALVMKSNMVIRRNIQIKEVSNEFSFK</sequence>
<evidence type="ECO:0000313" key="2">
    <source>
        <dbReference type="Proteomes" id="UP000276133"/>
    </source>
</evidence>
<reference evidence="1 2" key="1">
    <citation type="journal article" date="2018" name="Sci. Rep.">
        <title>Genomic signatures of local adaptation to the degree of environmental predictability in rotifers.</title>
        <authorList>
            <person name="Franch-Gras L."/>
            <person name="Hahn C."/>
            <person name="Garcia-Roger E.M."/>
            <person name="Carmona M.J."/>
            <person name="Serra M."/>
            <person name="Gomez A."/>
        </authorList>
    </citation>
    <scope>NUCLEOTIDE SEQUENCE [LARGE SCALE GENOMIC DNA]</scope>
    <source>
        <strain evidence="1">HYR1</strain>
    </source>
</reference>
<gene>
    <name evidence="1" type="ORF">BpHYR1_011341</name>
</gene>
<name>A0A3M7RF73_BRAPC</name>
<evidence type="ECO:0000313" key="1">
    <source>
        <dbReference type="EMBL" id="RNA21925.1"/>
    </source>
</evidence>
<comment type="caution">
    <text evidence="1">The sequence shown here is derived from an EMBL/GenBank/DDBJ whole genome shotgun (WGS) entry which is preliminary data.</text>
</comment>
<dbReference type="AlphaFoldDB" id="A0A3M7RF73"/>
<dbReference type="EMBL" id="REGN01003563">
    <property type="protein sequence ID" value="RNA21925.1"/>
    <property type="molecule type" value="Genomic_DNA"/>
</dbReference>
<organism evidence="1 2">
    <name type="scientific">Brachionus plicatilis</name>
    <name type="common">Marine rotifer</name>
    <name type="synonym">Brachionus muelleri</name>
    <dbReference type="NCBI Taxonomy" id="10195"/>
    <lineage>
        <taxon>Eukaryota</taxon>
        <taxon>Metazoa</taxon>
        <taxon>Spiralia</taxon>
        <taxon>Gnathifera</taxon>
        <taxon>Rotifera</taxon>
        <taxon>Eurotatoria</taxon>
        <taxon>Monogononta</taxon>
        <taxon>Pseudotrocha</taxon>
        <taxon>Ploima</taxon>
        <taxon>Brachionidae</taxon>
        <taxon>Brachionus</taxon>
    </lineage>
</organism>